<dbReference type="RefSeq" id="WP_109358069.1">
    <property type="nucleotide sequence ID" value="NZ_QFRJ01000001.1"/>
</dbReference>
<dbReference type="InterPro" id="IPR043472">
    <property type="entry name" value="Macro_dom-like"/>
</dbReference>
<comment type="caution">
    <text evidence="7">The sequence shown here is derived from an EMBL/GenBank/DDBJ whole genome shotgun (WGS) entry which is preliminary data.</text>
</comment>
<dbReference type="PRINTS" id="PR00481">
    <property type="entry name" value="LAMNOPPTDASE"/>
</dbReference>
<name>A0A2U2XGZ7_9FLAO</name>
<dbReference type="GO" id="GO:0006508">
    <property type="term" value="P:proteolysis"/>
    <property type="evidence" value="ECO:0007669"/>
    <property type="project" value="UniProtKB-KW"/>
</dbReference>
<dbReference type="GO" id="GO:0070006">
    <property type="term" value="F:metalloaminopeptidase activity"/>
    <property type="evidence" value="ECO:0007669"/>
    <property type="project" value="InterPro"/>
</dbReference>
<reference evidence="7 8" key="2">
    <citation type="submission" date="2018-05" db="EMBL/GenBank/DDBJ databases">
        <authorList>
            <person name="Lanie J.A."/>
            <person name="Ng W.-L."/>
            <person name="Kazmierczak K.M."/>
            <person name="Andrzejewski T.M."/>
            <person name="Davidsen T.M."/>
            <person name="Wayne K.J."/>
            <person name="Tettelin H."/>
            <person name="Glass J.I."/>
            <person name="Rusch D."/>
            <person name="Podicherti R."/>
            <person name="Tsui H.-C.T."/>
            <person name="Winkler M.E."/>
        </authorList>
    </citation>
    <scope>NUCLEOTIDE SEQUENCE [LARGE SCALE GENOMIC DNA]</scope>
    <source>
        <strain evidence="7 8">C305</strain>
    </source>
</reference>
<sequence>MIKQSKSYSKNGHIAIVLDTEFKSIENLPDIVAEQAEKFLSSDDKTDYIKLGEQFIFFVKKNDELEKMRVAGYEIRKTLAKSAEEIFISGEGAETLALAEGLALSNYQFLKYFKDAEKKRYQLKDISLLNTFDEKAISRLNNTTKAVYWSRDMVNEPLSYLTAPQLAKEIQSFEHVDNLKVTVFDKKKIEELKMGGLLAVNLGSVDEPTFTIVEYKPKNPKNKKPIVLVGKGVVYDTGGMSLKPTAGSMDLMKSDMGGAACMAGTIYAAAMNELDLHIIALIPATDNRPSGNAYVPGDVIKMYDGTTVEVLNTDAEGRMILADALAYSNELNPELVIDAATLTGAAVAAIGQKAACVMGNAKQEVIDDLIKSGYNVHERLAQFPFWDDYAEEVKSSIADLKNLGGKYAGMITAGKFLEHFVKSPYVHLDIAGPAFLGSTDNYKGTGGTGTGVRLLNNFLENY</sequence>
<protein>
    <submittedName>
        <fullName evidence="7">Peptidase M17</fullName>
    </submittedName>
</protein>
<organism evidence="7 8">
    <name type="scientific">Brumimicrobium oceani</name>
    <dbReference type="NCBI Taxonomy" id="2100725"/>
    <lineage>
        <taxon>Bacteria</taxon>
        <taxon>Pseudomonadati</taxon>
        <taxon>Bacteroidota</taxon>
        <taxon>Flavobacteriia</taxon>
        <taxon>Flavobacteriales</taxon>
        <taxon>Crocinitomicaceae</taxon>
        <taxon>Brumimicrobium</taxon>
    </lineage>
</organism>
<dbReference type="Gene3D" id="3.40.630.10">
    <property type="entry name" value="Zn peptidases"/>
    <property type="match status" value="1"/>
</dbReference>
<dbReference type="Gene3D" id="3.40.220.10">
    <property type="entry name" value="Leucine Aminopeptidase, subunit E, domain 1"/>
    <property type="match status" value="1"/>
</dbReference>
<comment type="similarity">
    <text evidence="1">Belongs to the peptidase M17 family.</text>
</comment>
<evidence type="ECO:0000256" key="1">
    <source>
        <dbReference type="ARBA" id="ARBA00009528"/>
    </source>
</evidence>
<gene>
    <name evidence="7" type="ORF">DIT68_01660</name>
</gene>
<dbReference type="EMBL" id="QFRJ01000001">
    <property type="protein sequence ID" value="PWH86991.1"/>
    <property type="molecule type" value="Genomic_DNA"/>
</dbReference>
<dbReference type="PANTHER" id="PTHR11963:SF23">
    <property type="entry name" value="CYTOSOL AMINOPEPTIDASE"/>
    <property type="match status" value="1"/>
</dbReference>
<keyword evidence="2" id="KW-0031">Aminopeptidase</keyword>
<keyword evidence="8" id="KW-1185">Reference proteome</keyword>
<keyword evidence="5" id="KW-0464">Manganese</keyword>
<feature type="domain" description="Cytosol aminopeptidase" evidence="6">
    <location>
        <begin position="312"/>
        <end position="319"/>
    </location>
</feature>
<dbReference type="AlphaFoldDB" id="A0A2U2XGZ7"/>
<dbReference type="Pfam" id="PF00883">
    <property type="entry name" value="Peptidase_M17"/>
    <property type="match status" value="1"/>
</dbReference>
<evidence type="ECO:0000256" key="4">
    <source>
        <dbReference type="ARBA" id="ARBA00022801"/>
    </source>
</evidence>
<dbReference type="GO" id="GO:0005737">
    <property type="term" value="C:cytoplasm"/>
    <property type="evidence" value="ECO:0007669"/>
    <property type="project" value="InterPro"/>
</dbReference>
<dbReference type="SUPFAM" id="SSF53187">
    <property type="entry name" value="Zn-dependent exopeptidases"/>
    <property type="match status" value="1"/>
</dbReference>
<dbReference type="OrthoDB" id="9809354at2"/>
<evidence type="ECO:0000259" key="6">
    <source>
        <dbReference type="PROSITE" id="PS00631"/>
    </source>
</evidence>
<accession>A0A2U2XGZ7</accession>
<keyword evidence="4" id="KW-0378">Hydrolase</keyword>
<keyword evidence="3" id="KW-0645">Protease</keyword>
<dbReference type="Proteomes" id="UP000245370">
    <property type="component" value="Unassembled WGS sequence"/>
</dbReference>
<dbReference type="InterPro" id="IPR000819">
    <property type="entry name" value="Peptidase_M17_C"/>
</dbReference>
<dbReference type="PROSITE" id="PS00631">
    <property type="entry name" value="CYTOSOL_AP"/>
    <property type="match status" value="1"/>
</dbReference>
<proteinExistence type="inferred from homology"/>
<dbReference type="PANTHER" id="PTHR11963">
    <property type="entry name" value="LEUCINE AMINOPEPTIDASE-RELATED"/>
    <property type="match status" value="1"/>
</dbReference>
<evidence type="ECO:0000313" key="7">
    <source>
        <dbReference type="EMBL" id="PWH86991.1"/>
    </source>
</evidence>
<dbReference type="GO" id="GO:0030145">
    <property type="term" value="F:manganese ion binding"/>
    <property type="evidence" value="ECO:0007669"/>
    <property type="project" value="InterPro"/>
</dbReference>
<evidence type="ECO:0000256" key="3">
    <source>
        <dbReference type="ARBA" id="ARBA00022670"/>
    </source>
</evidence>
<evidence type="ECO:0000256" key="5">
    <source>
        <dbReference type="ARBA" id="ARBA00023211"/>
    </source>
</evidence>
<evidence type="ECO:0000313" key="8">
    <source>
        <dbReference type="Proteomes" id="UP000245370"/>
    </source>
</evidence>
<dbReference type="CDD" id="cd00433">
    <property type="entry name" value="Peptidase_M17"/>
    <property type="match status" value="1"/>
</dbReference>
<dbReference type="InterPro" id="IPR011356">
    <property type="entry name" value="Leucine_aapep/pepB"/>
</dbReference>
<evidence type="ECO:0000256" key="2">
    <source>
        <dbReference type="ARBA" id="ARBA00022438"/>
    </source>
</evidence>
<reference evidence="7 8" key="1">
    <citation type="submission" date="2018-05" db="EMBL/GenBank/DDBJ databases">
        <title>Brumimicrobium oceani sp. nov., isolated from coastal sediment.</title>
        <authorList>
            <person name="Kou Y."/>
        </authorList>
    </citation>
    <scope>NUCLEOTIDE SEQUENCE [LARGE SCALE GENOMIC DNA]</scope>
    <source>
        <strain evidence="7 8">C305</strain>
    </source>
</reference>